<proteinExistence type="predicted"/>
<gene>
    <name evidence="1" type="ORF">LALA0_S01e04060g</name>
</gene>
<dbReference type="OrthoDB" id="4036615at2759"/>
<dbReference type="GeneID" id="34683519"/>
<dbReference type="AlphaFoldDB" id="A0A0C7N3U4"/>
<dbReference type="HOGENOM" id="CLU_1409005_0_0_1"/>
<sequence>MKFSTLIPAVLAASGLTSAIGYSNLTTTTLAPSSKAVLTTETTEFTSNGNDYTSTVTLLTTITLSNSAASASASTPALASASASGAAGVSVSVNGNAKDANALLTTSSETEIWSTITSTLYTTQSVTMSNSQVSLSTSAYEKQIVVGTSNPACVPQTVTVTQDQTHTQYVTVTASGPAASSSAYTWAPASASIYNGTSTAR</sequence>
<name>A0A0C7N3U4_9SACH</name>
<evidence type="ECO:0000313" key="1">
    <source>
        <dbReference type="EMBL" id="CEP60146.1"/>
    </source>
</evidence>
<protein>
    <submittedName>
        <fullName evidence="1">LALA0S01e04060g1_1</fullName>
    </submittedName>
</protein>
<accession>A0A0C7N3U4</accession>
<organism evidence="1 2">
    <name type="scientific">Lachancea lanzarotensis</name>
    <dbReference type="NCBI Taxonomy" id="1245769"/>
    <lineage>
        <taxon>Eukaryota</taxon>
        <taxon>Fungi</taxon>
        <taxon>Dikarya</taxon>
        <taxon>Ascomycota</taxon>
        <taxon>Saccharomycotina</taxon>
        <taxon>Saccharomycetes</taxon>
        <taxon>Saccharomycetales</taxon>
        <taxon>Saccharomycetaceae</taxon>
        <taxon>Lachancea</taxon>
    </lineage>
</organism>
<dbReference type="EMBL" id="LN736360">
    <property type="protein sequence ID" value="CEP60146.1"/>
    <property type="molecule type" value="Genomic_DNA"/>
</dbReference>
<reference evidence="1 2" key="1">
    <citation type="submission" date="2014-12" db="EMBL/GenBank/DDBJ databases">
        <authorList>
            <person name="Neuveglise Cecile"/>
        </authorList>
    </citation>
    <scope>NUCLEOTIDE SEQUENCE [LARGE SCALE GENOMIC DNA]</scope>
    <source>
        <strain evidence="1 2">CBS 12615</strain>
    </source>
</reference>
<dbReference type="Proteomes" id="UP000054304">
    <property type="component" value="Unassembled WGS sequence"/>
</dbReference>
<evidence type="ECO:0000313" key="2">
    <source>
        <dbReference type="Proteomes" id="UP000054304"/>
    </source>
</evidence>
<keyword evidence="2" id="KW-1185">Reference proteome</keyword>
<dbReference type="RefSeq" id="XP_022626391.1">
    <property type="nucleotide sequence ID" value="XM_022774279.1"/>
</dbReference>